<protein>
    <recommendedName>
        <fullName evidence="1">Transglutaminase-like domain-containing protein</fullName>
    </recommendedName>
</protein>
<comment type="caution">
    <text evidence="2">The sequence shown here is derived from an EMBL/GenBank/DDBJ whole genome shotgun (WGS) entry which is preliminary data.</text>
</comment>
<feature type="non-terminal residue" evidence="2">
    <location>
        <position position="1"/>
    </location>
</feature>
<organism evidence="2">
    <name type="scientific">marine sediment metagenome</name>
    <dbReference type="NCBI Taxonomy" id="412755"/>
    <lineage>
        <taxon>unclassified sequences</taxon>
        <taxon>metagenomes</taxon>
        <taxon>ecological metagenomes</taxon>
    </lineage>
</organism>
<evidence type="ECO:0000313" key="2">
    <source>
        <dbReference type="EMBL" id="GAI89261.1"/>
    </source>
</evidence>
<dbReference type="Pfam" id="PF04473">
    <property type="entry name" value="DUF553"/>
    <property type="match status" value="1"/>
</dbReference>
<name>X1TD10_9ZZZZ</name>
<proteinExistence type="predicted"/>
<accession>X1TD10</accession>
<dbReference type="EMBL" id="BARW01024173">
    <property type="protein sequence ID" value="GAI89261.1"/>
    <property type="molecule type" value="Genomic_DNA"/>
</dbReference>
<evidence type="ECO:0000259" key="1">
    <source>
        <dbReference type="Pfam" id="PF04473"/>
    </source>
</evidence>
<dbReference type="InterPro" id="IPR007562">
    <property type="entry name" value="Transglutaminase-like_domain"/>
</dbReference>
<reference evidence="2" key="1">
    <citation type="journal article" date="2014" name="Front. Microbiol.">
        <title>High frequency of phylogenetically diverse reductive dehalogenase-homologous genes in deep subseafloor sedimentary metagenomes.</title>
        <authorList>
            <person name="Kawai M."/>
            <person name="Futagami T."/>
            <person name="Toyoda A."/>
            <person name="Takaki Y."/>
            <person name="Nishi S."/>
            <person name="Hori S."/>
            <person name="Arai W."/>
            <person name="Tsubouchi T."/>
            <person name="Morono Y."/>
            <person name="Uchiyama I."/>
            <person name="Ito T."/>
            <person name="Fujiyama A."/>
            <person name="Inagaki F."/>
            <person name="Takami H."/>
        </authorList>
    </citation>
    <scope>NUCLEOTIDE SEQUENCE</scope>
    <source>
        <strain evidence="2">Expedition CK06-06</strain>
    </source>
</reference>
<dbReference type="AlphaFoldDB" id="X1TD10"/>
<feature type="domain" description="Transglutaminase-like" evidence="1">
    <location>
        <begin position="1"/>
        <end position="48"/>
    </location>
</feature>
<sequence>PYEFFLKKEGDCADYTVFSCYVLHYHNYVVYSVRIEFFNESSDHVITVFAHKNTDQYPGYTLAKYGYISGRNIYPTGYFNTLDTIEDCVYNFTKWPEGEGYIVKSYKVNPWNYCGYRTITR</sequence>
<gene>
    <name evidence="2" type="ORF">S12H4_39915</name>
</gene>